<proteinExistence type="predicted"/>
<reference evidence="2 3" key="1">
    <citation type="submission" date="2023-02" db="EMBL/GenBank/DDBJ databases">
        <title>Genome sequence of Novosphingobium humi KACC 19094.</title>
        <authorList>
            <person name="Kim S."/>
            <person name="Heo J."/>
            <person name="Kwon S.-W."/>
        </authorList>
    </citation>
    <scope>NUCLEOTIDE SEQUENCE [LARGE SCALE GENOMIC DNA]</scope>
    <source>
        <strain evidence="2 3">KACC 19094</strain>
        <plasmid evidence="2 3">unnamed1</plasmid>
    </source>
</reference>
<feature type="compositionally biased region" description="Gly residues" evidence="1">
    <location>
        <begin position="34"/>
        <end position="43"/>
    </location>
</feature>
<name>A0ABY7U458_9SPHN</name>
<dbReference type="EMBL" id="CP117418">
    <property type="protein sequence ID" value="WCT79104.1"/>
    <property type="molecule type" value="Genomic_DNA"/>
</dbReference>
<protein>
    <submittedName>
        <fullName evidence="2">Benenodin family lasso peptide</fullName>
    </submittedName>
</protein>
<accession>A0ABY7U458</accession>
<evidence type="ECO:0000313" key="2">
    <source>
        <dbReference type="EMBL" id="WCT79104.1"/>
    </source>
</evidence>
<keyword evidence="3" id="KW-1185">Reference proteome</keyword>
<evidence type="ECO:0000313" key="3">
    <source>
        <dbReference type="Proteomes" id="UP001218231"/>
    </source>
</evidence>
<feature type="compositionally biased region" description="Polar residues" evidence="1">
    <location>
        <begin position="22"/>
        <end position="33"/>
    </location>
</feature>
<keyword evidence="2" id="KW-0614">Plasmid</keyword>
<gene>
    <name evidence="2" type="ORF">PQ457_19005</name>
</gene>
<dbReference type="Proteomes" id="UP001218231">
    <property type="component" value="Plasmid unnamed1"/>
</dbReference>
<dbReference type="Pfam" id="PF24178">
    <property type="entry name" value="Subterisin"/>
    <property type="match status" value="1"/>
</dbReference>
<dbReference type="RefSeq" id="WP_273619390.1">
    <property type="nucleotide sequence ID" value="NZ_CP117418.1"/>
</dbReference>
<sequence>MEREHLSDELIVLGAVTEETKGISNVPQLDNQGNFGGGGLTDD</sequence>
<dbReference type="InterPro" id="IPR049805">
    <property type="entry name" value="Lasso_benenodin"/>
</dbReference>
<dbReference type="NCBIfam" id="NF033522">
    <property type="entry name" value="lasso_benenodin"/>
    <property type="match status" value="1"/>
</dbReference>
<organism evidence="2 3">
    <name type="scientific">Novosphingobium humi</name>
    <dbReference type="NCBI Taxonomy" id="2282397"/>
    <lineage>
        <taxon>Bacteria</taxon>
        <taxon>Pseudomonadati</taxon>
        <taxon>Pseudomonadota</taxon>
        <taxon>Alphaproteobacteria</taxon>
        <taxon>Sphingomonadales</taxon>
        <taxon>Sphingomonadaceae</taxon>
        <taxon>Novosphingobium</taxon>
    </lineage>
</organism>
<geneLocation type="plasmid" evidence="2 3">
    <name>unnamed1</name>
</geneLocation>
<evidence type="ECO:0000256" key="1">
    <source>
        <dbReference type="SAM" id="MobiDB-lite"/>
    </source>
</evidence>
<feature type="region of interest" description="Disordered" evidence="1">
    <location>
        <begin position="21"/>
        <end position="43"/>
    </location>
</feature>